<reference evidence="8" key="2">
    <citation type="submission" date="2019-08" db="EMBL/GenBank/DDBJ databases">
        <authorList>
            <person name="Busch A."/>
        </authorList>
    </citation>
    <scope>NUCLEOTIDE SEQUENCE</scope>
    <source>
        <strain evidence="9">15T0085</strain>
        <strain evidence="8">17T1429</strain>
    </source>
</reference>
<keyword evidence="5" id="KW-0699">rRNA-binding</keyword>
<dbReference type="Gene3D" id="3.40.1370.10">
    <property type="match status" value="1"/>
</dbReference>
<dbReference type="SUPFAM" id="SSF52166">
    <property type="entry name" value="Ribosomal protein L4"/>
    <property type="match status" value="1"/>
</dbReference>
<dbReference type="InterPro" id="IPR002136">
    <property type="entry name" value="Ribosomal_uL4"/>
</dbReference>
<dbReference type="EMBL" id="JAAGKH010000019">
    <property type="protein sequence ID" value="NDR88766.1"/>
    <property type="molecule type" value="Genomic_DNA"/>
</dbReference>
<evidence type="ECO:0000313" key="8">
    <source>
        <dbReference type="EMBL" id="NDR88766.1"/>
    </source>
</evidence>
<reference evidence="8" key="3">
    <citation type="submission" date="2020-02" db="EMBL/GenBank/DDBJ databases">
        <title>Using affinity propagation clustering for identifying bacterial clades and subclades with whole-genome sequences of Francisella tularensis.</title>
        <authorList>
            <person name="Homeier-Bachmann T."/>
            <person name="Abdel-Glil M.Y."/>
            <person name="Hackbart A."/>
            <person name="Hotzel H."/>
            <person name="Tomaso H."/>
        </authorList>
    </citation>
    <scope>NUCLEOTIDE SEQUENCE</scope>
    <source>
        <strain evidence="9">15T0085</strain>
        <strain evidence="8">17T1429</strain>
    </source>
</reference>
<evidence type="ECO:0000256" key="1">
    <source>
        <dbReference type="ARBA" id="ARBA00010528"/>
    </source>
</evidence>
<dbReference type="GO" id="GO:1990904">
    <property type="term" value="C:ribonucleoprotein complex"/>
    <property type="evidence" value="ECO:0007669"/>
    <property type="project" value="UniProtKB-KW"/>
</dbReference>
<dbReference type="AlphaFoldDB" id="A0A0B3VDM3"/>
<evidence type="ECO:0000256" key="6">
    <source>
        <dbReference type="SAM" id="MobiDB-lite"/>
    </source>
</evidence>
<dbReference type="GO" id="GO:0003735">
    <property type="term" value="F:structural constituent of ribosome"/>
    <property type="evidence" value="ECO:0007669"/>
    <property type="project" value="InterPro"/>
</dbReference>
<dbReference type="PANTHER" id="PTHR10746:SF6">
    <property type="entry name" value="LARGE RIBOSOMAL SUBUNIT PROTEIN UL4M"/>
    <property type="match status" value="1"/>
</dbReference>
<dbReference type="EMBL" id="KF712466">
    <property type="protein sequence ID" value="AID50806.1"/>
    <property type="molecule type" value="Genomic_DNA"/>
</dbReference>
<dbReference type="GeneID" id="75264260"/>
<proteinExistence type="inferred from homology"/>
<accession>A0A0B3VDM3</accession>
<dbReference type="KEGG" id="ftz:CH68_250"/>
<comment type="function">
    <text evidence="5">One of the primary rRNA binding proteins, this protein initially binds near the 5'-end of the 23S rRNA. It is important during the early stages of 50S assembly. It makes multiple contacts with different domains of the 23S rRNA in the assembled 50S subunit and ribosome.</text>
</comment>
<keyword evidence="5" id="KW-0694">RNA-binding</keyword>
<dbReference type="EMBL" id="JAAGJP010000024">
    <property type="protein sequence ID" value="NDS68356.1"/>
    <property type="molecule type" value="Genomic_DNA"/>
</dbReference>
<evidence type="ECO:0000256" key="5">
    <source>
        <dbReference type="HAMAP-Rule" id="MF_01328"/>
    </source>
</evidence>
<name>A0A0B3VDM3_FRATU</name>
<evidence type="ECO:0000313" key="7">
    <source>
        <dbReference type="EMBL" id="AID50806.1"/>
    </source>
</evidence>
<dbReference type="GO" id="GO:0005840">
    <property type="term" value="C:ribosome"/>
    <property type="evidence" value="ECO:0007669"/>
    <property type="project" value="UniProtKB-KW"/>
</dbReference>
<dbReference type="PANTHER" id="PTHR10746">
    <property type="entry name" value="50S RIBOSOMAL PROTEIN L4"/>
    <property type="match status" value="1"/>
</dbReference>
<dbReference type="InterPro" id="IPR023574">
    <property type="entry name" value="Ribosomal_uL4_dom_sf"/>
</dbReference>
<sequence length="207" mass="22553">MDLNIKSLAGQEAGSLGVAEGVFAADYNEALIHQVVVAYMAGARQGTKAQKTRSEVSGGGAKPWRQKGTGRARAGTIRSPIFRKGGVTFAAKPKSYKQKVNRKMYSGAVKSILSELLRSGRMTIVEELKLETPKTREFKSVIDSLGVKDVLFVVGVEEFSENLYLSSRNLKNVAVCDSVEINPVSLVCFENVVLTKKAIKEIEEKLV</sequence>
<dbReference type="OMA" id="PQVHILE"/>
<protein>
    <recommendedName>
        <fullName evidence="4 5">Large ribosomal subunit protein uL4</fullName>
    </recommendedName>
</protein>
<comment type="similarity">
    <text evidence="1 5">Belongs to the universal ribosomal protein uL4 family.</text>
</comment>
<reference evidence="7" key="1">
    <citation type="journal article" date="2014" name="Eurosurveillance">
        <title>Characterisation of a new group of Francisella tularensis subsp. holarctica in Switzerland with altered antimicrobial susceptibilities, 1996 to 2013.</title>
        <authorList>
            <person name="Origgi F.C."/>
            <person name="Frey J."/>
            <person name="Pilo P."/>
        </authorList>
    </citation>
    <scope>NUCLEOTIDE SEQUENCE</scope>
    <source>
        <strain evidence="7">JF5405</strain>
    </source>
</reference>
<evidence type="ECO:0000256" key="3">
    <source>
        <dbReference type="ARBA" id="ARBA00023274"/>
    </source>
</evidence>
<comment type="subunit">
    <text evidence="5">Part of the 50S ribosomal subunit.</text>
</comment>
<dbReference type="InterPro" id="IPR013005">
    <property type="entry name" value="Ribosomal_uL4-like"/>
</dbReference>
<dbReference type="KEGG" id="ftv:CH67_515"/>
<organism evidence="8">
    <name type="scientific">Francisella tularensis subsp. holarctica</name>
    <dbReference type="NCBI Taxonomy" id="119857"/>
    <lineage>
        <taxon>Bacteria</taxon>
        <taxon>Pseudomonadati</taxon>
        <taxon>Pseudomonadota</taxon>
        <taxon>Gammaproteobacteria</taxon>
        <taxon>Thiotrichales</taxon>
        <taxon>Francisellaceae</taxon>
        <taxon>Francisella</taxon>
    </lineage>
</organism>
<dbReference type="Pfam" id="PF00573">
    <property type="entry name" value="Ribosomal_L4"/>
    <property type="match status" value="1"/>
</dbReference>
<dbReference type="RefSeq" id="WP_003021600.1">
    <property type="nucleotide sequence ID" value="NZ_AP023459.1"/>
</dbReference>
<dbReference type="KEGG" id="ftc:DA46_479"/>
<dbReference type="eggNOG" id="COG0088">
    <property type="taxonomic scope" value="Bacteria"/>
</dbReference>
<dbReference type="HAMAP" id="MF_01328_B">
    <property type="entry name" value="Ribosomal_uL4_B"/>
    <property type="match status" value="1"/>
</dbReference>
<dbReference type="NCBIfam" id="TIGR03953">
    <property type="entry name" value="rplD_bact"/>
    <property type="match status" value="1"/>
</dbReference>
<dbReference type="GO" id="GO:0019843">
    <property type="term" value="F:rRNA binding"/>
    <property type="evidence" value="ECO:0007669"/>
    <property type="project" value="UniProtKB-UniRule"/>
</dbReference>
<evidence type="ECO:0000256" key="2">
    <source>
        <dbReference type="ARBA" id="ARBA00022980"/>
    </source>
</evidence>
<dbReference type="GO" id="GO:0006412">
    <property type="term" value="P:translation"/>
    <property type="evidence" value="ECO:0007669"/>
    <property type="project" value="UniProtKB-UniRule"/>
</dbReference>
<comment type="function">
    <text evidence="5">Forms part of the polypeptide exit tunnel.</text>
</comment>
<feature type="region of interest" description="Disordered" evidence="6">
    <location>
        <begin position="48"/>
        <end position="70"/>
    </location>
</feature>
<dbReference type="HOGENOM" id="CLU_041575_5_2_6"/>
<keyword evidence="2 5" id="KW-0689">Ribosomal protein</keyword>
<dbReference type="SMR" id="A0A0B3VDM3"/>
<evidence type="ECO:0000256" key="4">
    <source>
        <dbReference type="ARBA" id="ARBA00035244"/>
    </source>
</evidence>
<keyword evidence="3 5" id="KW-0687">Ribonucleoprotein</keyword>
<evidence type="ECO:0000313" key="9">
    <source>
        <dbReference type="EMBL" id="NDS68356.1"/>
    </source>
</evidence>
<gene>
    <name evidence="5 8" type="primary">rplD</name>
    <name evidence="9" type="ORF">FWI86_04610</name>
    <name evidence="8" type="ORF">FWJ04_03530</name>
</gene>